<dbReference type="RefSeq" id="WP_245853571.1">
    <property type="nucleotide sequence ID" value="NZ_FXYF01000017.1"/>
</dbReference>
<proteinExistence type="predicted"/>
<accession>A0A238L424</accession>
<protein>
    <submittedName>
        <fullName evidence="1">Bifunctional RNase H/acid phosphatase</fullName>
    </submittedName>
</protein>
<dbReference type="Gene3D" id="3.40.50.1240">
    <property type="entry name" value="Phosphoglycerate mutase-like"/>
    <property type="match status" value="1"/>
</dbReference>
<keyword evidence="2" id="KW-1185">Reference proteome</keyword>
<dbReference type="InterPro" id="IPR013078">
    <property type="entry name" value="His_Pase_superF_clade-1"/>
</dbReference>
<dbReference type="EMBL" id="FXYF01000017">
    <property type="protein sequence ID" value="SMX49769.1"/>
    <property type="molecule type" value="Genomic_DNA"/>
</dbReference>
<gene>
    <name evidence="1" type="ORF">MAA8898_04435</name>
</gene>
<sequence length="128" mass="14049">MALGLQPNDCEALGTQDFGAWTDMTLDEIADQDPEALSRWTRDPEMRPARGTSLIDLCTVVRPWLDQVANCPANRVVALATPPVLRAVLVCALDLPPVAGLRLDIQPLAPIHLAHDGHRWTWRPGSPE</sequence>
<name>A0A238L424_9RHOB</name>
<dbReference type="InterPro" id="IPR029033">
    <property type="entry name" value="His_PPase_superfam"/>
</dbReference>
<evidence type="ECO:0000313" key="2">
    <source>
        <dbReference type="Proteomes" id="UP000207598"/>
    </source>
</evidence>
<organism evidence="1 2">
    <name type="scientific">Maliponia aquimaris</name>
    <dbReference type="NCBI Taxonomy" id="1673631"/>
    <lineage>
        <taxon>Bacteria</taxon>
        <taxon>Pseudomonadati</taxon>
        <taxon>Pseudomonadota</taxon>
        <taxon>Alphaproteobacteria</taxon>
        <taxon>Rhodobacterales</taxon>
        <taxon>Paracoccaceae</taxon>
        <taxon>Maliponia</taxon>
    </lineage>
</organism>
<evidence type="ECO:0000313" key="1">
    <source>
        <dbReference type="EMBL" id="SMX49769.1"/>
    </source>
</evidence>
<dbReference type="Proteomes" id="UP000207598">
    <property type="component" value="Unassembled WGS sequence"/>
</dbReference>
<dbReference type="AlphaFoldDB" id="A0A238L424"/>
<dbReference type="SUPFAM" id="SSF53254">
    <property type="entry name" value="Phosphoglycerate mutase-like"/>
    <property type="match status" value="1"/>
</dbReference>
<dbReference type="Pfam" id="PF00300">
    <property type="entry name" value="His_Phos_1"/>
    <property type="match status" value="1"/>
</dbReference>
<reference evidence="1 2" key="1">
    <citation type="submission" date="2017-05" db="EMBL/GenBank/DDBJ databases">
        <authorList>
            <person name="Song R."/>
            <person name="Chenine A.L."/>
            <person name="Ruprecht R.M."/>
        </authorList>
    </citation>
    <scope>NUCLEOTIDE SEQUENCE [LARGE SCALE GENOMIC DNA]</scope>
    <source>
        <strain evidence="1 2">CECT 8898</strain>
    </source>
</reference>